<comment type="caution">
    <text evidence="2">The sequence shown here is derived from an EMBL/GenBank/DDBJ whole genome shotgun (WGS) entry which is preliminary data.</text>
</comment>
<dbReference type="Proteomes" id="UP000005950">
    <property type="component" value="Unassembled WGS sequence"/>
</dbReference>
<organism evidence="2 3">
    <name type="scientific">Holdemania filiformis DSM 12042</name>
    <dbReference type="NCBI Taxonomy" id="545696"/>
    <lineage>
        <taxon>Bacteria</taxon>
        <taxon>Bacillati</taxon>
        <taxon>Bacillota</taxon>
        <taxon>Erysipelotrichia</taxon>
        <taxon>Erysipelotrichales</taxon>
        <taxon>Erysipelotrichaceae</taxon>
        <taxon>Holdemania</taxon>
    </lineage>
</organism>
<dbReference type="HOGENOM" id="CLU_3136507_0_0_9"/>
<accession>B9Y584</accession>
<evidence type="ECO:0000313" key="2">
    <source>
        <dbReference type="EMBL" id="EEF68997.1"/>
    </source>
</evidence>
<dbReference type="AlphaFoldDB" id="B9Y584"/>
<proteinExistence type="predicted"/>
<protein>
    <submittedName>
        <fullName evidence="2">Uncharacterized protein</fullName>
    </submittedName>
</protein>
<keyword evidence="1" id="KW-0472">Membrane</keyword>
<name>B9Y584_9FIRM</name>
<reference evidence="2 3" key="1">
    <citation type="submission" date="2008-12" db="EMBL/GenBank/DDBJ databases">
        <authorList>
            <person name="Fulton L."/>
            <person name="Clifton S."/>
            <person name="Fulton B."/>
            <person name="Xu J."/>
            <person name="Minx P."/>
            <person name="Pepin K.H."/>
            <person name="Johnson M."/>
            <person name="Bhonagiri V."/>
            <person name="Nash W.E."/>
            <person name="Mardis E.R."/>
            <person name="Wilson R.K."/>
        </authorList>
    </citation>
    <scope>NUCLEOTIDE SEQUENCE [LARGE SCALE GENOMIC DNA]</scope>
    <source>
        <strain evidence="2 3">DSM 12042</strain>
    </source>
</reference>
<keyword evidence="1" id="KW-0812">Transmembrane</keyword>
<sequence>MFSSSFQLLNNLNYFLFIYCFLFLFTGLRSILLFPTICMINKLKKSYIY</sequence>
<reference evidence="2 3" key="2">
    <citation type="submission" date="2009-02" db="EMBL/GenBank/DDBJ databases">
        <title>Draft genome sequence of Holdemania filiformis DSM 12042.</title>
        <authorList>
            <person name="Sudarsanam P."/>
            <person name="Ley R."/>
            <person name="Guruge J."/>
            <person name="Turnbaugh P.J."/>
            <person name="Mahowald M."/>
            <person name="Liep D."/>
            <person name="Gordon J."/>
        </authorList>
    </citation>
    <scope>NUCLEOTIDE SEQUENCE [LARGE SCALE GENOMIC DNA]</scope>
    <source>
        <strain evidence="2 3">DSM 12042</strain>
    </source>
</reference>
<keyword evidence="1" id="KW-1133">Transmembrane helix</keyword>
<dbReference type="EMBL" id="ACCF01000054">
    <property type="protein sequence ID" value="EEF68997.1"/>
    <property type="molecule type" value="Genomic_DNA"/>
</dbReference>
<gene>
    <name evidence="2" type="ORF">HOLDEFILI_00966</name>
</gene>
<feature type="transmembrane region" description="Helical" evidence="1">
    <location>
        <begin position="12"/>
        <end position="40"/>
    </location>
</feature>
<evidence type="ECO:0000256" key="1">
    <source>
        <dbReference type="SAM" id="Phobius"/>
    </source>
</evidence>
<evidence type="ECO:0000313" key="3">
    <source>
        <dbReference type="Proteomes" id="UP000005950"/>
    </source>
</evidence>